<feature type="transmembrane region" description="Helical" evidence="1">
    <location>
        <begin position="154"/>
        <end position="177"/>
    </location>
</feature>
<protein>
    <recommendedName>
        <fullName evidence="2">DUF6745 domain-containing protein</fullName>
    </recommendedName>
</protein>
<dbReference type="InterPro" id="IPR046633">
    <property type="entry name" value="DUF6745"/>
</dbReference>
<keyword evidence="1" id="KW-0812">Transmembrane</keyword>
<name>A0ABX7B6C3_9PROT</name>
<gene>
    <name evidence="3" type="ORF">IGS68_00900</name>
</gene>
<dbReference type="RefSeq" id="WP_201076637.1">
    <property type="nucleotide sequence ID" value="NZ_CP067420.1"/>
</dbReference>
<proteinExistence type="predicted"/>
<evidence type="ECO:0000256" key="1">
    <source>
        <dbReference type="SAM" id="Phobius"/>
    </source>
</evidence>
<dbReference type="EMBL" id="CP067420">
    <property type="protein sequence ID" value="QQP89872.1"/>
    <property type="molecule type" value="Genomic_DNA"/>
</dbReference>
<feature type="domain" description="DUF6745" evidence="2">
    <location>
        <begin position="379"/>
        <end position="466"/>
    </location>
</feature>
<keyword evidence="4" id="KW-1185">Reference proteome</keyword>
<organism evidence="3 4">
    <name type="scientific">Skermanella cutis</name>
    <dbReference type="NCBI Taxonomy" id="2775420"/>
    <lineage>
        <taxon>Bacteria</taxon>
        <taxon>Pseudomonadati</taxon>
        <taxon>Pseudomonadota</taxon>
        <taxon>Alphaproteobacteria</taxon>
        <taxon>Rhodospirillales</taxon>
        <taxon>Azospirillaceae</taxon>
        <taxon>Skermanella</taxon>
    </lineage>
</organism>
<dbReference type="Pfam" id="PF20530">
    <property type="entry name" value="DUF6745"/>
    <property type="match status" value="1"/>
</dbReference>
<feature type="transmembrane region" description="Helical" evidence="1">
    <location>
        <begin position="95"/>
        <end position="114"/>
    </location>
</feature>
<evidence type="ECO:0000313" key="3">
    <source>
        <dbReference type="EMBL" id="QQP89872.1"/>
    </source>
</evidence>
<keyword evidence="1" id="KW-0472">Membrane</keyword>
<reference evidence="3" key="1">
    <citation type="submission" date="2021-02" db="EMBL/GenBank/DDBJ databases">
        <title>Skermanella TT6 skin isolate.</title>
        <authorList>
            <person name="Lee K."/>
            <person name="Ganzorig M."/>
        </authorList>
    </citation>
    <scope>NUCLEOTIDE SEQUENCE</scope>
    <source>
        <strain evidence="3">TT6</strain>
    </source>
</reference>
<feature type="transmembrane region" description="Helical" evidence="1">
    <location>
        <begin position="61"/>
        <end position="83"/>
    </location>
</feature>
<feature type="transmembrane region" description="Helical" evidence="1">
    <location>
        <begin position="126"/>
        <end position="148"/>
    </location>
</feature>
<evidence type="ECO:0000313" key="4">
    <source>
        <dbReference type="Proteomes" id="UP000595197"/>
    </source>
</evidence>
<keyword evidence="1" id="KW-1133">Transmembrane helix</keyword>
<dbReference type="Proteomes" id="UP000595197">
    <property type="component" value="Chromosome"/>
</dbReference>
<accession>A0ABX7B6C3</accession>
<evidence type="ECO:0000259" key="2">
    <source>
        <dbReference type="Pfam" id="PF20530"/>
    </source>
</evidence>
<sequence length="468" mass="49923">MALLMDGTRSAAGAPDDAVRRLYAACHLKPPVVVTARNAAEFSVVCAAATARTGPRRSLAIVHLFALCFMFAVTAALAATAFSGPEERIGHVLDGGTLLMSLPMLIFIALMPVQTEHRRTEATPGIAWRLAALLLCLGATVPPSLAFVPGPVTAALAVAAMASQAIVIVVLLGIVLWPCWRRREIAADLGAPVPLRGGEPVLGMVEHRLASALVSVDTAAPPPRRAGPEALAPTRRAEAAHLIQREGTRAAEFWHDVRPVLGRAVARFGPGWEVARLGVENRAEVELPEVLNAAVMIDRTADALCVLDGIAVVLPANAPLTFPTEHGAPGPGRHARGAVFDWLGYRGVLAVVLRLLPARAGDRLLARYLTRIPDAPRRTGAIKAFGTARFFEVLRSRPVQQDRFGRLHVLGRREDPSVFVEVEDPAILPDGSRRRYWLAVPPHVATAHEAVAATFGRTAGAYHPAVES</sequence>